<dbReference type="Gene3D" id="1.10.1660.10">
    <property type="match status" value="1"/>
</dbReference>
<dbReference type="PANTHER" id="PTHR30204:SF94">
    <property type="entry name" value="HEAVY METAL-DEPENDENT TRANSCRIPTIONAL REGULATOR HI_0293-RELATED"/>
    <property type="match status" value="1"/>
</dbReference>
<dbReference type="GO" id="GO:0003700">
    <property type="term" value="F:DNA-binding transcription factor activity"/>
    <property type="evidence" value="ECO:0007669"/>
    <property type="project" value="InterPro"/>
</dbReference>
<dbReference type="PRINTS" id="PR00040">
    <property type="entry name" value="HTHMERR"/>
</dbReference>
<name>A0A411HJP5_9GAMM</name>
<organism evidence="5 6">
    <name type="scientific">Pseudolysobacter antarcticus</name>
    <dbReference type="NCBI Taxonomy" id="2511995"/>
    <lineage>
        <taxon>Bacteria</taxon>
        <taxon>Pseudomonadati</taxon>
        <taxon>Pseudomonadota</taxon>
        <taxon>Gammaproteobacteria</taxon>
        <taxon>Lysobacterales</taxon>
        <taxon>Rhodanobacteraceae</taxon>
        <taxon>Pseudolysobacter</taxon>
    </lineage>
</organism>
<evidence type="ECO:0000256" key="3">
    <source>
        <dbReference type="ARBA" id="ARBA00023163"/>
    </source>
</evidence>
<evidence type="ECO:0000259" key="4">
    <source>
        <dbReference type="PROSITE" id="PS50937"/>
    </source>
</evidence>
<dbReference type="PANTHER" id="PTHR30204">
    <property type="entry name" value="REDOX-CYCLING DRUG-SENSING TRANSCRIPTIONAL ACTIVATOR SOXR"/>
    <property type="match status" value="1"/>
</dbReference>
<keyword evidence="2" id="KW-0238">DNA-binding</keyword>
<evidence type="ECO:0000256" key="2">
    <source>
        <dbReference type="ARBA" id="ARBA00023125"/>
    </source>
</evidence>
<proteinExistence type="predicted"/>
<evidence type="ECO:0000313" key="5">
    <source>
        <dbReference type="EMBL" id="QBB70735.1"/>
    </source>
</evidence>
<dbReference type="InterPro" id="IPR009061">
    <property type="entry name" value="DNA-bd_dom_put_sf"/>
</dbReference>
<dbReference type="Proteomes" id="UP000291562">
    <property type="component" value="Chromosome"/>
</dbReference>
<feature type="domain" description="HTH merR-type" evidence="4">
    <location>
        <begin position="3"/>
        <end position="72"/>
    </location>
</feature>
<keyword evidence="3" id="KW-0804">Transcription</keyword>
<dbReference type="InterPro" id="IPR000551">
    <property type="entry name" value="MerR-type_HTH_dom"/>
</dbReference>
<protein>
    <submittedName>
        <fullName evidence="5">Heavy metal-responsive transcriptional regulator</fullName>
    </submittedName>
</protein>
<sequence length="136" mass="15096">MQTYTIGHVAARTGVCVDAVRYYERVGLLPSPTRRASGCREYTDPAVSRLRFIRKSKDLGFSLDDIATLLSLRADASADKNVVGTLANSNLDRVTRKLAELERLRDALSDLMSACPGHGRRDAYQILQSSEHVERT</sequence>
<accession>A0A411HJP5</accession>
<reference evidence="5 6" key="1">
    <citation type="submission" date="2019-01" db="EMBL/GenBank/DDBJ databases">
        <title>Pseudolysobacter antarctica gen. nov., sp. nov., isolated from Fildes Peninsula, Antarctica.</title>
        <authorList>
            <person name="Wei Z."/>
            <person name="Peng F."/>
        </authorList>
    </citation>
    <scope>NUCLEOTIDE SEQUENCE [LARGE SCALE GENOMIC DNA]</scope>
    <source>
        <strain evidence="5 6">AQ6-296</strain>
    </source>
</reference>
<dbReference type="SUPFAM" id="SSF46955">
    <property type="entry name" value="Putative DNA-binding domain"/>
    <property type="match status" value="1"/>
</dbReference>
<dbReference type="InterPro" id="IPR047057">
    <property type="entry name" value="MerR_fam"/>
</dbReference>
<dbReference type="SMART" id="SM00422">
    <property type="entry name" value="HTH_MERR"/>
    <property type="match status" value="1"/>
</dbReference>
<dbReference type="CDD" id="cd04770">
    <property type="entry name" value="HTH_HMRTR"/>
    <property type="match status" value="1"/>
</dbReference>
<keyword evidence="6" id="KW-1185">Reference proteome</keyword>
<dbReference type="OrthoDB" id="9808480at2"/>
<dbReference type="PROSITE" id="PS50937">
    <property type="entry name" value="HTH_MERR_2"/>
    <property type="match status" value="1"/>
</dbReference>
<dbReference type="RefSeq" id="WP_129833058.1">
    <property type="nucleotide sequence ID" value="NZ_CP035704.1"/>
</dbReference>
<evidence type="ECO:0000256" key="1">
    <source>
        <dbReference type="ARBA" id="ARBA00023015"/>
    </source>
</evidence>
<dbReference type="AlphaFoldDB" id="A0A411HJP5"/>
<gene>
    <name evidence="5" type="ORF">ELE36_10385</name>
</gene>
<dbReference type="KEGG" id="xbc:ELE36_10385"/>
<evidence type="ECO:0000313" key="6">
    <source>
        <dbReference type="Proteomes" id="UP000291562"/>
    </source>
</evidence>
<dbReference type="EMBL" id="CP035704">
    <property type="protein sequence ID" value="QBB70735.1"/>
    <property type="molecule type" value="Genomic_DNA"/>
</dbReference>
<dbReference type="GO" id="GO:0003677">
    <property type="term" value="F:DNA binding"/>
    <property type="evidence" value="ECO:0007669"/>
    <property type="project" value="UniProtKB-KW"/>
</dbReference>
<keyword evidence="1" id="KW-0805">Transcription regulation</keyword>
<dbReference type="Pfam" id="PF13411">
    <property type="entry name" value="MerR_1"/>
    <property type="match status" value="1"/>
</dbReference>